<dbReference type="Proteomes" id="UP000198211">
    <property type="component" value="Unassembled WGS sequence"/>
</dbReference>
<evidence type="ECO:0000256" key="1">
    <source>
        <dbReference type="SAM" id="MobiDB-lite"/>
    </source>
</evidence>
<name>A0A225VD88_9STRA</name>
<accession>A0A225VD88</accession>
<protein>
    <submittedName>
        <fullName evidence="2">Uncharacterized protein</fullName>
    </submittedName>
</protein>
<proteinExistence type="predicted"/>
<gene>
    <name evidence="2" type="ORF">PHMEG_00025971</name>
</gene>
<organism evidence="2 3">
    <name type="scientific">Phytophthora megakarya</name>
    <dbReference type="NCBI Taxonomy" id="4795"/>
    <lineage>
        <taxon>Eukaryota</taxon>
        <taxon>Sar</taxon>
        <taxon>Stramenopiles</taxon>
        <taxon>Oomycota</taxon>
        <taxon>Peronosporomycetes</taxon>
        <taxon>Peronosporales</taxon>
        <taxon>Peronosporaceae</taxon>
        <taxon>Phytophthora</taxon>
    </lineage>
</organism>
<sequence>MPKEDLQVGNVLNGMMPNQAPRRSSLDLFDTTRRERIYEVRAKMFRYVRNEQPSSKANQEARLPQDKVALNHHRALIEKLLDIHRKIETRLSSLEVMHNKIGQDTKSNQNDQQKKSSAETTKDVPVKKRRRSKPKPLIYTWFEWHSLTSRC</sequence>
<feature type="region of interest" description="Disordered" evidence="1">
    <location>
        <begin position="98"/>
        <end position="131"/>
    </location>
</feature>
<reference evidence="3" key="1">
    <citation type="submission" date="2017-03" db="EMBL/GenBank/DDBJ databases">
        <title>Phytopthora megakarya and P. palmivora, two closely related causual agents of cacao black pod achieved similar genome size and gene model numbers by different mechanisms.</title>
        <authorList>
            <person name="Ali S."/>
            <person name="Shao J."/>
            <person name="Larry D.J."/>
            <person name="Kronmiller B."/>
            <person name="Shen D."/>
            <person name="Strem M.D."/>
            <person name="Melnick R.L."/>
            <person name="Guiltinan M.J."/>
            <person name="Tyler B.M."/>
            <person name="Meinhardt L.W."/>
            <person name="Bailey B.A."/>
        </authorList>
    </citation>
    <scope>NUCLEOTIDE SEQUENCE [LARGE SCALE GENOMIC DNA]</scope>
    <source>
        <strain evidence="3">zdho120</strain>
    </source>
</reference>
<dbReference type="EMBL" id="NBNE01006154">
    <property type="protein sequence ID" value="OWZ02460.1"/>
    <property type="molecule type" value="Genomic_DNA"/>
</dbReference>
<evidence type="ECO:0000313" key="2">
    <source>
        <dbReference type="EMBL" id="OWZ02460.1"/>
    </source>
</evidence>
<dbReference type="AlphaFoldDB" id="A0A225VD88"/>
<comment type="caution">
    <text evidence="2">The sequence shown here is derived from an EMBL/GenBank/DDBJ whole genome shotgun (WGS) entry which is preliminary data.</text>
</comment>
<keyword evidence="3" id="KW-1185">Reference proteome</keyword>
<evidence type="ECO:0000313" key="3">
    <source>
        <dbReference type="Proteomes" id="UP000198211"/>
    </source>
</evidence>
<feature type="compositionally biased region" description="Basic and acidic residues" evidence="1">
    <location>
        <begin position="112"/>
        <end position="126"/>
    </location>
</feature>